<keyword evidence="6" id="KW-1185">Reference proteome</keyword>
<dbReference type="SUPFAM" id="SSF48403">
    <property type="entry name" value="Ankyrin repeat"/>
    <property type="match status" value="2"/>
</dbReference>
<keyword evidence="1" id="KW-0677">Repeat</keyword>
<evidence type="ECO:0000313" key="6">
    <source>
        <dbReference type="Proteomes" id="UP000593836"/>
    </source>
</evidence>
<dbReference type="EMBL" id="CP054493">
    <property type="protein sequence ID" value="QOY53812.1"/>
    <property type="molecule type" value="Genomic_DNA"/>
</dbReference>
<evidence type="ECO:0000313" key="5">
    <source>
        <dbReference type="EMBL" id="QOY53812.1"/>
    </source>
</evidence>
<evidence type="ECO:0000256" key="3">
    <source>
        <dbReference type="PROSITE-ProRule" id="PRU00023"/>
    </source>
</evidence>
<gene>
    <name evidence="5" type="ORF">HUE87_07850</name>
</gene>
<proteinExistence type="predicted"/>
<sequence>MKLYTILILFYTSLLAVNEFTFTKTNDYINSLDYNNSVKYEMQQLLSATKKVTFNADGQNLMEGLITIRLSDCLEKHITGKHFRKLYEFIFDEIKSSGNEEDYKHGIKNSMEWWLTTIAMKMKVDGNNTNELKDFFLCNSTTNISIPNDISNVRKPKAPILKKYDDPIINFYLNEYKKSYESFINAKSMIDIFRFDVEKDMSMDCMRRSIKLNGNDKWIEEGSQIRKAIRYELTPTATLRKSVRKNEDHMGRKFYLYDLNMVNNIQDDITDLWGGLHTNPCLKKQSSSELYTNFLPKYVKKYTEDLTSSRQRPMKELKKHYIKREEWLKQVTESCNECKPYQTHKERMVSKKKEAEKRLFRMAKKLEPFKGINHLADINTIDSEGKTPLFYAIKLNNLYYLNLFIKAGADIMHKDKYGKTIFDYFDNDVPYRIRNALWMERKKLKNPNFKVEKVLTQYGKKIVYTEKSYTDKDSWTELMHAVYKNDENKVDLLLQNNINVNDYNNNRTTALHMSISLDNLNIMKKLLDKGANVEAKNRYGATPLFFAVSYENKKALKLLLQYGANIHTKNNFKETPLLYAYHQKKASMINYLIKNGSDINERNSNGETILFEAFKNGSFKDVQFFLKLGADISIQNNEKKYVYDYINYRTAEKIVKIMQMAYLKKHLEEKAPVSFVIKYNNNNNNNKNSSKPSPLKHAIVHSDIEKLKILLKIGTNKEVSLIEKNRLLFTAVSKNNIEAINLLLDNGADIEAKNNSERTPLIHALAYRYFDVTKLLVEKGANFKTPIYKGMTPTNIAAKWNLDKELMLFIKDGAYVNIQDTLTERTPLMHTVARCSHPESIQVAKYLLEHNADINIRDKKGLDAIEITEKECHLKAKQELLVLLREHVQSLEDKSK</sequence>
<dbReference type="PANTHER" id="PTHR24126:SF14">
    <property type="entry name" value="ANK_REP_REGION DOMAIN-CONTAINING PROTEIN"/>
    <property type="match status" value="1"/>
</dbReference>
<organism evidence="5 6">
    <name type="scientific">Candidatus Sulfurimonas marisnigri</name>
    <dbReference type="NCBI Taxonomy" id="2740405"/>
    <lineage>
        <taxon>Bacteria</taxon>
        <taxon>Pseudomonadati</taxon>
        <taxon>Campylobacterota</taxon>
        <taxon>Epsilonproteobacteria</taxon>
        <taxon>Campylobacterales</taxon>
        <taxon>Sulfurimonadaceae</taxon>
        <taxon>Sulfurimonas</taxon>
    </lineage>
</organism>
<feature type="repeat" description="ANK" evidence="3">
    <location>
        <begin position="384"/>
        <end position="416"/>
    </location>
</feature>
<feature type="repeat" description="ANK" evidence="3">
    <location>
        <begin position="605"/>
        <end position="637"/>
    </location>
</feature>
<keyword evidence="2 3" id="KW-0040">ANK repeat</keyword>
<feature type="repeat" description="ANK" evidence="3">
    <location>
        <begin position="539"/>
        <end position="571"/>
    </location>
</feature>
<dbReference type="KEGG" id="smas:HUE87_07850"/>
<feature type="chain" id="PRO_5033043877" evidence="4">
    <location>
        <begin position="17"/>
        <end position="896"/>
    </location>
</feature>
<dbReference type="RefSeq" id="WP_194365647.1">
    <property type="nucleotide sequence ID" value="NZ_CP054493.1"/>
</dbReference>
<dbReference type="AlphaFoldDB" id="A0A7S7LYN4"/>
<dbReference type="PROSITE" id="PS50088">
    <property type="entry name" value="ANK_REPEAT"/>
    <property type="match status" value="7"/>
</dbReference>
<feature type="repeat" description="ANK" evidence="3">
    <location>
        <begin position="506"/>
        <end position="538"/>
    </location>
</feature>
<dbReference type="SMART" id="SM00248">
    <property type="entry name" value="ANK"/>
    <property type="match status" value="11"/>
</dbReference>
<evidence type="ECO:0000256" key="4">
    <source>
        <dbReference type="SAM" id="SignalP"/>
    </source>
</evidence>
<protein>
    <submittedName>
        <fullName evidence="5">Ankyrin repeat domain-containing protein</fullName>
    </submittedName>
</protein>
<dbReference type="Proteomes" id="UP000593836">
    <property type="component" value="Chromosome"/>
</dbReference>
<dbReference type="Pfam" id="PF12796">
    <property type="entry name" value="Ank_2"/>
    <property type="match status" value="2"/>
</dbReference>
<dbReference type="Pfam" id="PF13637">
    <property type="entry name" value="Ank_4"/>
    <property type="match status" value="1"/>
</dbReference>
<dbReference type="Gene3D" id="1.25.40.20">
    <property type="entry name" value="Ankyrin repeat-containing domain"/>
    <property type="match status" value="3"/>
</dbReference>
<accession>A0A7S7LYN4</accession>
<evidence type="ECO:0000256" key="1">
    <source>
        <dbReference type="ARBA" id="ARBA00022737"/>
    </source>
</evidence>
<feature type="repeat" description="ANK" evidence="3">
    <location>
        <begin position="824"/>
        <end position="859"/>
    </location>
</feature>
<dbReference type="InterPro" id="IPR036770">
    <property type="entry name" value="Ankyrin_rpt-contain_sf"/>
</dbReference>
<feature type="repeat" description="ANK" evidence="3">
    <location>
        <begin position="723"/>
        <end position="755"/>
    </location>
</feature>
<dbReference type="InterPro" id="IPR002110">
    <property type="entry name" value="Ankyrin_rpt"/>
</dbReference>
<name>A0A7S7LYN4_9BACT</name>
<reference evidence="5 6" key="1">
    <citation type="submission" date="2020-05" db="EMBL/GenBank/DDBJ databases">
        <title>Sulfurimonas marisnigri, sp. nov., and Sulfurimonas baltica, sp. nov., manganese oxide reducing chemolithoautotrophs of the class Epsilonproteobacteria isolated from the pelagic redoxclines of the Black and Baltic Seas and emended description of the genus Sulfurimonas.</title>
        <authorList>
            <person name="Henkel J.V."/>
            <person name="Laudan C."/>
            <person name="Werner J."/>
            <person name="Neu T."/>
            <person name="Plewe S."/>
            <person name="Sproer C."/>
            <person name="Bunk B."/>
            <person name="Schulz-Vogt H.N."/>
        </authorList>
    </citation>
    <scope>NUCLEOTIDE SEQUENCE [LARGE SCALE GENOMIC DNA]</scope>
    <source>
        <strain evidence="5 6">SoZ1</strain>
    </source>
</reference>
<dbReference type="Pfam" id="PF00023">
    <property type="entry name" value="Ank"/>
    <property type="match status" value="2"/>
</dbReference>
<dbReference type="PANTHER" id="PTHR24126">
    <property type="entry name" value="ANKYRIN REPEAT, PH AND SEC7 DOMAIN CONTAINING PROTEIN SECG-RELATED"/>
    <property type="match status" value="1"/>
</dbReference>
<feature type="repeat" description="ANK" evidence="3">
    <location>
        <begin position="572"/>
        <end position="604"/>
    </location>
</feature>
<keyword evidence="4" id="KW-0732">Signal</keyword>
<dbReference type="PROSITE" id="PS50297">
    <property type="entry name" value="ANK_REP_REGION"/>
    <property type="match status" value="6"/>
</dbReference>
<evidence type="ECO:0000256" key="2">
    <source>
        <dbReference type="ARBA" id="ARBA00023043"/>
    </source>
</evidence>
<feature type="signal peptide" evidence="4">
    <location>
        <begin position="1"/>
        <end position="16"/>
    </location>
</feature>